<comment type="caution">
    <text evidence="2">The sequence shown here is derived from an EMBL/GenBank/DDBJ whole genome shotgun (WGS) entry which is preliminary data.</text>
</comment>
<dbReference type="AlphaFoldDB" id="A0A834LMR1"/>
<feature type="compositionally biased region" description="Polar residues" evidence="1">
    <location>
        <begin position="34"/>
        <end position="55"/>
    </location>
</feature>
<evidence type="ECO:0000256" key="1">
    <source>
        <dbReference type="SAM" id="MobiDB-lite"/>
    </source>
</evidence>
<accession>A0A834LMR1</accession>
<name>A0A834LMR1_RHOSS</name>
<organism evidence="2 3">
    <name type="scientific">Rhododendron simsii</name>
    <name type="common">Sims's rhododendron</name>
    <dbReference type="NCBI Taxonomy" id="118357"/>
    <lineage>
        <taxon>Eukaryota</taxon>
        <taxon>Viridiplantae</taxon>
        <taxon>Streptophyta</taxon>
        <taxon>Embryophyta</taxon>
        <taxon>Tracheophyta</taxon>
        <taxon>Spermatophyta</taxon>
        <taxon>Magnoliopsida</taxon>
        <taxon>eudicotyledons</taxon>
        <taxon>Gunneridae</taxon>
        <taxon>Pentapetalae</taxon>
        <taxon>asterids</taxon>
        <taxon>Ericales</taxon>
        <taxon>Ericaceae</taxon>
        <taxon>Ericoideae</taxon>
        <taxon>Rhodoreae</taxon>
        <taxon>Rhododendron</taxon>
    </lineage>
</organism>
<feature type="region of interest" description="Disordered" evidence="1">
    <location>
        <begin position="1"/>
        <end position="22"/>
    </location>
</feature>
<proteinExistence type="predicted"/>
<evidence type="ECO:0000313" key="2">
    <source>
        <dbReference type="EMBL" id="KAF7143094.1"/>
    </source>
</evidence>
<dbReference type="EMBL" id="WJXA01000005">
    <property type="protein sequence ID" value="KAF7143094.1"/>
    <property type="molecule type" value="Genomic_DNA"/>
</dbReference>
<dbReference type="OrthoDB" id="1785469at2759"/>
<protein>
    <submittedName>
        <fullName evidence="2">Uncharacterized protein</fullName>
    </submittedName>
</protein>
<dbReference type="Proteomes" id="UP000626092">
    <property type="component" value="Unassembled WGS sequence"/>
</dbReference>
<feature type="region of interest" description="Disordered" evidence="1">
    <location>
        <begin position="34"/>
        <end position="56"/>
    </location>
</feature>
<reference evidence="2" key="1">
    <citation type="submission" date="2019-11" db="EMBL/GenBank/DDBJ databases">
        <authorList>
            <person name="Liu Y."/>
            <person name="Hou J."/>
            <person name="Li T.-Q."/>
            <person name="Guan C.-H."/>
            <person name="Wu X."/>
            <person name="Wu H.-Z."/>
            <person name="Ling F."/>
            <person name="Zhang R."/>
            <person name="Shi X.-G."/>
            <person name="Ren J.-P."/>
            <person name="Chen E.-F."/>
            <person name="Sun J.-M."/>
        </authorList>
    </citation>
    <scope>NUCLEOTIDE SEQUENCE</scope>
    <source>
        <strain evidence="2">Adult_tree_wgs_1</strain>
        <tissue evidence="2">Leaves</tissue>
    </source>
</reference>
<sequence>MGSEHWAKGFGNQESGFESGVPAVQDSRFRDLQSSSFQRMETPPQTTQELRNSRSTHLEQFPTKATGYGRFPANRELAFLIPSGCTPVTDAYRSLAKQVGAFAVSHLPIHKILPLPAHYVNQMSNVPDGEGRGMTFSIPQRNVFFDEGMQRMVLGPLRPIFLQRKNPKWTRLFKAFTILLYILQEHPPRKTLPTTFVNALEQAFTFLQELMDMWVASPPMITKELTMTALENGILWLGLRPSDLETYHLPQDVYTDLVDDDRTTASSLL</sequence>
<gene>
    <name evidence="2" type="ORF">RHSIM_Rhsim05G0035900</name>
</gene>
<keyword evidence="3" id="KW-1185">Reference proteome</keyword>
<evidence type="ECO:0000313" key="3">
    <source>
        <dbReference type="Proteomes" id="UP000626092"/>
    </source>
</evidence>